<reference evidence="3" key="1">
    <citation type="submission" date="2023-07" db="EMBL/GenBank/DDBJ databases">
        <title>Functional and genomic diversity of the sorghum phyllosphere microbiome.</title>
        <authorList>
            <person name="Shade A."/>
        </authorList>
    </citation>
    <scope>NUCLEOTIDE SEQUENCE [LARGE SCALE GENOMIC DNA]</scope>
    <source>
        <strain evidence="3">SORGH_AS_0422</strain>
    </source>
</reference>
<gene>
    <name evidence="2" type="ORF">QE417_004080</name>
</gene>
<keyword evidence="1" id="KW-0472">Membrane</keyword>
<comment type="caution">
    <text evidence="2">The sequence shown here is derived from an EMBL/GenBank/DDBJ whole genome shotgun (WGS) entry which is preliminary data.</text>
</comment>
<organism evidence="2 3">
    <name type="scientific">Mucilaginibacter terrae</name>
    <dbReference type="NCBI Taxonomy" id="1955052"/>
    <lineage>
        <taxon>Bacteria</taxon>
        <taxon>Pseudomonadati</taxon>
        <taxon>Bacteroidota</taxon>
        <taxon>Sphingobacteriia</taxon>
        <taxon>Sphingobacteriales</taxon>
        <taxon>Sphingobacteriaceae</taxon>
        <taxon>Mucilaginibacter</taxon>
    </lineage>
</organism>
<evidence type="ECO:0000256" key="1">
    <source>
        <dbReference type="SAM" id="Phobius"/>
    </source>
</evidence>
<keyword evidence="1" id="KW-0812">Transmembrane</keyword>
<proteinExistence type="predicted"/>
<keyword evidence="3" id="KW-1185">Reference proteome</keyword>
<evidence type="ECO:0000313" key="2">
    <source>
        <dbReference type="EMBL" id="MDT3405008.1"/>
    </source>
</evidence>
<evidence type="ECO:0000313" key="3">
    <source>
        <dbReference type="Proteomes" id="UP001258315"/>
    </source>
</evidence>
<protein>
    <submittedName>
        <fullName evidence="2">Uncharacterized protein</fullName>
    </submittedName>
</protein>
<sequence>MFVYGRLVCGLSYWLAVCLPTAFLPLIAAGATSFVLKQNKQKFKSPPLCFVVAQSHRCKAGQHHRLLSFCPALLPLRAALHQNLRGPCLRTGHHVLPCFRPEAERRRKRKAFALLNERGAFSAPGRVLPMGRKGLR</sequence>
<name>A0ABU3GZ14_9SPHI</name>
<dbReference type="Proteomes" id="UP001258315">
    <property type="component" value="Unassembled WGS sequence"/>
</dbReference>
<keyword evidence="1" id="KW-1133">Transmembrane helix</keyword>
<feature type="transmembrane region" description="Helical" evidence="1">
    <location>
        <begin position="12"/>
        <end position="36"/>
    </location>
</feature>
<accession>A0ABU3GZ14</accession>
<dbReference type="EMBL" id="JAVLVU010000001">
    <property type="protein sequence ID" value="MDT3405008.1"/>
    <property type="molecule type" value="Genomic_DNA"/>
</dbReference>